<dbReference type="PANTHER" id="PTHR43364">
    <property type="entry name" value="NADH-SPECIFIC METHYLGLYOXAL REDUCTASE-RELATED"/>
    <property type="match status" value="1"/>
</dbReference>
<dbReference type="AlphaFoldDB" id="A0AA95KJ76"/>
<reference evidence="6" key="2">
    <citation type="submission" date="2023-04" db="EMBL/GenBank/DDBJ databases">
        <authorList>
            <person name="Beletskiy A.V."/>
            <person name="Mardanov A.V."/>
            <person name="Ravin N.V."/>
        </authorList>
    </citation>
    <scope>NUCLEOTIDE SEQUENCE</scope>
    <source>
        <strain evidence="6">GKL-01</strain>
    </source>
</reference>
<evidence type="ECO:0000256" key="3">
    <source>
        <dbReference type="ARBA" id="ARBA00038157"/>
    </source>
</evidence>
<dbReference type="InterPro" id="IPR023210">
    <property type="entry name" value="NADP_OxRdtase_dom"/>
</dbReference>
<evidence type="ECO:0000256" key="4">
    <source>
        <dbReference type="ARBA" id="ARBA00070119"/>
    </source>
</evidence>
<dbReference type="Pfam" id="PF00248">
    <property type="entry name" value="Aldo_ket_red"/>
    <property type="match status" value="1"/>
</dbReference>
<keyword evidence="2" id="KW-0560">Oxidoreductase</keyword>
<proteinExistence type="inferred from homology"/>
<dbReference type="InterPro" id="IPR036812">
    <property type="entry name" value="NAD(P)_OxRdtase_dom_sf"/>
</dbReference>
<dbReference type="PANTHER" id="PTHR43364:SF4">
    <property type="entry name" value="NAD(P)-LINKED OXIDOREDUCTASE SUPERFAMILY PROTEIN"/>
    <property type="match status" value="1"/>
</dbReference>
<dbReference type="SUPFAM" id="SSF51430">
    <property type="entry name" value="NAD(P)-linked oxidoreductase"/>
    <property type="match status" value="1"/>
</dbReference>
<accession>A0AA95KJ76</accession>
<dbReference type="EMBL" id="CP124755">
    <property type="protein sequence ID" value="WGZ90002.1"/>
    <property type="molecule type" value="Genomic_DNA"/>
</dbReference>
<dbReference type="CDD" id="cd19094">
    <property type="entry name" value="AKR_Tas-like"/>
    <property type="match status" value="1"/>
</dbReference>
<keyword evidence="1" id="KW-0521">NADP</keyword>
<dbReference type="NCBIfam" id="NF007912">
    <property type="entry name" value="PRK10625.1"/>
    <property type="match status" value="1"/>
</dbReference>
<sequence length="348" mass="38641">MDYRTLGQTETKVSVICLGTMTYGQQNTESEAHQQLDYALSQGVNFVDCAELYPVPPKAETQGRTEQYIGSWFKQSGKREQVILATKVAGPGPKDWIGHIRGGPKLNATQITQALDSSLQRLQTDYVDLYQVHWPSRNTNYFGKLGYSYGNDNHNETIEETLKALSRLVESGKVRYIGLSNETPWGVMTYLQLAKALGLARVVSVQNPYSLLNRTYEIGLAEIAHREQVGLLAYSPLGFGVLSGKYLDGQQPEGARLSLWGNYFTRYTKPLAQQVTKQYVDLAKQHGLDPAQMALAYVNSRPFVTSNIIGATTMQQLESNIASANLILSEDVLQGIEAIHEQQPNSCP</sequence>
<evidence type="ECO:0000256" key="1">
    <source>
        <dbReference type="ARBA" id="ARBA00022857"/>
    </source>
</evidence>
<reference evidence="6" key="1">
    <citation type="journal article" date="2023" name="Int. J. Mol. Sci.">
        <title>Metagenomics Revealed a New Genus 'Candidatus Thiocaldithrix dubininis' gen. nov., sp. nov. and a New Species 'Candidatus Thiothrix putei' sp. nov. in the Family Thiotrichaceae, Some Members of Which Have Traits of Both Na+- and H+-Motive Energetics.</title>
        <authorList>
            <person name="Ravin N.V."/>
            <person name="Muntyan M.S."/>
            <person name="Smolyakov D.D."/>
            <person name="Rudenko T.S."/>
            <person name="Beletsky A.V."/>
            <person name="Mardanov A.V."/>
            <person name="Grabovich M.Y."/>
        </authorList>
    </citation>
    <scope>NUCLEOTIDE SEQUENCE</scope>
    <source>
        <strain evidence="6">GKL-01</strain>
    </source>
</reference>
<evidence type="ECO:0000313" key="6">
    <source>
        <dbReference type="EMBL" id="WGZ90002.1"/>
    </source>
</evidence>
<dbReference type="GO" id="GO:0016491">
    <property type="term" value="F:oxidoreductase activity"/>
    <property type="evidence" value="ECO:0007669"/>
    <property type="project" value="UniProtKB-KW"/>
</dbReference>
<dbReference type="Proteomes" id="UP001300672">
    <property type="component" value="Chromosome"/>
</dbReference>
<feature type="domain" description="NADP-dependent oxidoreductase" evidence="5">
    <location>
        <begin position="16"/>
        <end position="340"/>
    </location>
</feature>
<evidence type="ECO:0000256" key="2">
    <source>
        <dbReference type="ARBA" id="ARBA00023002"/>
    </source>
</evidence>
<dbReference type="InterPro" id="IPR050523">
    <property type="entry name" value="AKR_Detox_Biosynth"/>
</dbReference>
<dbReference type="Gene3D" id="3.20.20.100">
    <property type="entry name" value="NADP-dependent oxidoreductase domain"/>
    <property type="match status" value="1"/>
</dbReference>
<comment type="similarity">
    <text evidence="3">Belongs to the aldo/keto reductase family. Aldo/keto reductase 2 subfamily.</text>
</comment>
<dbReference type="FunFam" id="3.20.20.100:FF:000005">
    <property type="entry name" value="NADP(H)-dependent aldo-keto reductase"/>
    <property type="match status" value="1"/>
</dbReference>
<gene>
    <name evidence="6" type="ORF">QJT80_10885</name>
</gene>
<dbReference type="KEGG" id="tdu:QJT80_10885"/>
<organism evidence="6">
    <name type="scientific">Candidatus Thiocaldithrix dubininis</name>
    <dbReference type="NCBI Taxonomy" id="3080823"/>
    <lineage>
        <taxon>Bacteria</taxon>
        <taxon>Pseudomonadati</taxon>
        <taxon>Pseudomonadota</taxon>
        <taxon>Gammaproteobacteria</taxon>
        <taxon>Thiotrichales</taxon>
        <taxon>Thiotrichaceae</taxon>
        <taxon>Candidatus Thiocaldithrix</taxon>
    </lineage>
</organism>
<evidence type="ECO:0000259" key="5">
    <source>
        <dbReference type="Pfam" id="PF00248"/>
    </source>
</evidence>
<name>A0AA95KJ76_9GAMM</name>
<protein>
    <recommendedName>
        <fullName evidence="4">Protein tas</fullName>
    </recommendedName>
</protein>